<proteinExistence type="predicted"/>
<dbReference type="GO" id="GO:0016020">
    <property type="term" value="C:membrane"/>
    <property type="evidence" value="ECO:0007669"/>
    <property type="project" value="UniProtKB-SubCell"/>
</dbReference>
<keyword evidence="2 7" id="KW-0812">Transmembrane</keyword>
<feature type="domain" description="CBS" evidence="10">
    <location>
        <begin position="223"/>
        <end position="284"/>
    </location>
</feature>
<dbReference type="OMA" id="FKMGRTH"/>
<keyword evidence="5 7" id="KW-0472">Membrane</keyword>
<evidence type="ECO:0000259" key="9">
    <source>
        <dbReference type="PROSITE" id="PS50042"/>
    </source>
</evidence>
<sequence>MTGHGGSGDVSSSVAWTDAEWALRIGGVVLLVVLAATFSGLTLGLMSLDKVGLDIVIATGDDKHATCEEKKNAAYARRIQPIRNDGHLLLTTLLFGNVAVNSIMAIVMADMTSGLLGFLVTTVVLVIFGELIPQAFCSKHPLAIGAKTLPVVRVIIALFYVFAKPIAVALDWLVGKDMGTYFTKCELTKMLDLHLKQKMLDADEINIMKGALQYKATPVARVMTPIGSVYTLSSSTLLTRDVLEEMYQSGFSRIPVWTRDINDIIGVVLVKDLIFVDPMEETPLLHFVHIFGRTVHRVWPESPLADVLRAFKMGRTHLAVVHAVNSDGPGDPYYETKGVVTLEDIVEEILQDDIYDENDVLDADIARRNRMLNRPSFDTSVRYEMQAASTKFINAAEAMALAQHLATKHAVFALPDATGKPMTPARLATLLEMSPVIEYHTRGDTVVTLGSTASHCLIVLDGRLRAASASATETLGLWGILGANSLVLAEGAYVSDVTATVETEYARCLKLARVEFQAHLHAMVLNRTPATLEKRRRESLLAASTKDAKEEEVRIAFASV</sequence>
<dbReference type="InterPro" id="IPR000595">
    <property type="entry name" value="cNMP-bd_dom"/>
</dbReference>
<keyword evidence="3" id="KW-0677">Repeat</keyword>
<name>T0RUK5_SAPDV</name>
<dbReference type="OrthoDB" id="5353557at2759"/>
<feature type="transmembrane region" description="Helical" evidence="8">
    <location>
        <begin position="115"/>
        <end position="132"/>
    </location>
</feature>
<dbReference type="InParanoid" id="T0RUK5"/>
<accession>T0RUK5</accession>
<protein>
    <recommendedName>
        <fullName evidence="14">CNNM transmembrane domain-containing protein</fullName>
    </recommendedName>
</protein>
<evidence type="ECO:0000256" key="1">
    <source>
        <dbReference type="ARBA" id="ARBA00004141"/>
    </source>
</evidence>
<dbReference type="Gene3D" id="3.10.580.10">
    <property type="entry name" value="CBS-domain"/>
    <property type="match status" value="1"/>
</dbReference>
<dbReference type="GO" id="GO:0010960">
    <property type="term" value="P:magnesium ion homeostasis"/>
    <property type="evidence" value="ECO:0007669"/>
    <property type="project" value="InterPro"/>
</dbReference>
<dbReference type="PANTHER" id="PTHR12064">
    <property type="entry name" value="METAL TRANSPORTER CNNM"/>
    <property type="match status" value="1"/>
</dbReference>
<evidence type="ECO:0000256" key="5">
    <source>
        <dbReference type="ARBA" id="ARBA00023136"/>
    </source>
</evidence>
<reference evidence="12 13" key="1">
    <citation type="submission" date="2012-04" db="EMBL/GenBank/DDBJ databases">
        <title>The Genome Sequence of Saprolegnia declina VS20.</title>
        <authorList>
            <consortium name="The Broad Institute Genome Sequencing Platform"/>
            <person name="Russ C."/>
            <person name="Nusbaum C."/>
            <person name="Tyler B."/>
            <person name="van West P."/>
            <person name="Dieguez-Uribeondo J."/>
            <person name="de Bruijn I."/>
            <person name="Tripathy S."/>
            <person name="Jiang R."/>
            <person name="Young S.K."/>
            <person name="Zeng Q."/>
            <person name="Gargeya S."/>
            <person name="Fitzgerald M."/>
            <person name="Haas B."/>
            <person name="Abouelleil A."/>
            <person name="Alvarado L."/>
            <person name="Arachchi H.M."/>
            <person name="Berlin A."/>
            <person name="Chapman S.B."/>
            <person name="Goldberg J."/>
            <person name="Griggs A."/>
            <person name="Gujja S."/>
            <person name="Hansen M."/>
            <person name="Howarth C."/>
            <person name="Imamovic A."/>
            <person name="Larimer J."/>
            <person name="McCowen C."/>
            <person name="Montmayeur A."/>
            <person name="Murphy C."/>
            <person name="Neiman D."/>
            <person name="Pearson M."/>
            <person name="Priest M."/>
            <person name="Roberts A."/>
            <person name="Saif S."/>
            <person name="Shea T."/>
            <person name="Sisk P."/>
            <person name="Sykes S."/>
            <person name="Wortman J."/>
            <person name="Nusbaum C."/>
            <person name="Birren B."/>
        </authorList>
    </citation>
    <scope>NUCLEOTIDE SEQUENCE [LARGE SCALE GENOMIC DNA]</scope>
    <source>
        <strain evidence="12 13">VS20</strain>
    </source>
</reference>
<dbReference type="PROSITE" id="PS51846">
    <property type="entry name" value="CNNM"/>
    <property type="match status" value="1"/>
</dbReference>
<dbReference type="InterPro" id="IPR046342">
    <property type="entry name" value="CBS_dom_sf"/>
</dbReference>
<evidence type="ECO:0000256" key="7">
    <source>
        <dbReference type="PROSITE-ProRule" id="PRU01193"/>
    </source>
</evidence>
<dbReference type="InterPro" id="IPR045095">
    <property type="entry name" value="ACDP"/>
</dbReference>
<evidence type="ECO:0000313" key="13">
    <source>
        <dbReference type="Proteomes" id="UP000030762"/>
    </source>
</evidence>
<evidence type="ECO:0000256" key="8">
    <source>
        <dbReference type="SAM" id="Phobius"/>
    </source>
</evidence>
<dbReference type="SUPFAM" id="SSF54631">
    <property type="entry name" value="CBS-domain pair"/>
    <property type="match status" value="1"/>
</dbReference>
<feature type="transmembrane region" description="Helical" evidence="8">
    <location>
        <begin position="87"/>
        <end position="109"/>
    </location>
</feature>
<dbReference type="Pfam" id="PF00571">
    <property type="entry name" value="CBS"/>
    <property type="match status" value="2"/>
</dbReference>
<keyword evidence="13" id="KW-1185">Reference proteome</keyword>
<dbReference type="RefSeq" id="XP_008610249.1">
    <property type="nucleotide sequence ID" value="XM_008612027.1"/>
</dbReference>
<evidence type="ECO:0000259" key="11">
    <source>
        <dbReference type="PROSITE" id="PS51846"/>
    </source>
</evidence>
<gene>
    <name evidence="12" type="ORF">SDRG_06259</name>
</gene>
<dbReference type="SMART" id="SM00116">
    <property type="entry name" value="CBS"/>
    <property type="match status" value="2"/>
</dbReference>
<dbReference type="FunFam" id="3.10.580.10:FF:000006">
    <property type="entry name" value="DUF21 and CBS domain protein"/>
    <property type="match status" value="1"/>
</dbReference>
<keyword evidence="6" id="KW-0129">CBS domain</keyword>
<dbReference type="STRING" id="1156394.T0RUK5"/>
<dbReference type="Proteomes" id="UP000030762">
    <property type="component" value="Unassembled WGS sequence"/>
</dbReference>
<evidence type="ECO:0000256" key="2">
    <source>
        <dbReference type="ARBA" id="ARBA00022692"/>
    </source>
</evidence>
<dbReference type="Pfam" id="PF01595">
    <property type="entry name" value="CNNM"/>
    <property type="match status" value="1"/>
</dbReference>
<dbReference type="VEuPathDB" id="FungiDB:SDRG_06259"/>
<dbReference type="CDD" id="cd04590">
    <property type="entry name" value="CBS_pair_CorC_HlyC_assoc"/>
    <property type="match status" value="1"/>
</dbReference>
<dbReference type="eggNOG" id="KOG2118">
    <property type="taxonomic scope" value="Eukaryota"/>
</dbReference>
<keyword evidence="4 7" id="KW-1133">Transmembrane helix</keyword>
<dbReference type="PROSITE" id="PS51371">
    <property type="entry name" value="CBS"/>
    <property type="match status" value="1"/>
</dbReference>
<dbReference type="EMBL" id="JH767148">
    <property type="protein sequence ID" value="EQC36143.1"/>
    <property type="molecule type" value="Genomic_DNA"/>
</dbReference>
<dbReference type="InterPro" id="IPR044751">
    <property type="entry name" value="Ion_transp-like_CBS"/>
</dbReference>
<feature type="transmembrane region" description="Helical" evidence="8">
    <location>
        <begin position="21"/>
        <end position="45"/>
    </location>
</feature>
<evidence type="ECO:0000256" key="6">
    <source>
        <dbReference type="PROSITE-ProRule" id="PRU00703"/>
    </source>
</evidence>
<dbReference type="PANTHER" id="PTHR12064:SF94">
    <property type="entry name" value="UNEXTENDED PROTEIN"/>
    <property type="match status" value="1"/>
</dbReference>
<organism evidence="12 13">
    <name type="scientific">Saprolegnia diclina (strain VS20)</name>
    <dbReference type="NCBI Taxonomy" id="1156394"/>
    <lineage>
        <taxon>Eukaryota</taxon>
        <taxon>Sar</taxon>
        <taxon>Stramenopiles</taxon>
        <taxon>Oomycota</taxon>
        <taxon>Saprolegniomycetes</taxon>
        <taxon>Saprolegniales</taxon>
        <taxon>Saprolegniaceae</taxon>
        <taxon>Saprolegnia</taxon>
    </lineage>
</organism>
<dbReference type="InterPro" id="IPR000644">
    <property type="entry name" value="CBS_dom"/>
</dbReference>
<dbReference type="AlphaFoldDB" id="T0RUK5"/>
<evidence type="ECO:0000256" key="4">
    <source>
        <dbReference type="ARBA" id="ARBA00022989"/>
    </source>
</evidence>
<dbReference type="InterPro" id="IPR002550">
    <property type="entry name" value="CNNM"/>
</dbReference>
<dbReference type="GeneID" id="19946986"/>
<comment type="subcellular location">
    <subcellularLocation>
        <location evidence="1">Membrane</location>
        <topology evidence="1">Multi-pass membrane protein</topology>
    </subcellularLocation>
</comment>
<dbReference type="PROSITE" id="PS50042">
    <property type="entry name" value="CNMP_BINDING_3"/>
    <property type="match status" value="1"/>
</dbReference>
<feature type="domain" description="CNNM transmembrane" evidence="11">
    <location>
        <begin position="17"/>
        <end position="204"/>
    </location>
</feature>
<evidence type="ECO:0000313" key="12">
    <source>
        <dbReference type="EMBL" id="EQC36143.1"/>
    </source>
</evidence>
<feature type="domain" description="Cyclic nucleotide-binding" evidence="9">
    <location>
        <begin position="418"/>
        <end position="517"/>
    </location>
</feature>
<evidence type="ECO:0000256" key="3">
    <source>
        <dbReference type="ARBA" id="ARBA00022737"/>
    </source>
</evidence>
<evidence type="ECO:0000259" key="10">
    <source>
        <dbReference type="PROSITE" id="PS51371"/>
    </source>
</evidence>
<feature type="transmembrane region" description="Helical" evidence="8">
    <location>
        <begin position="144"/>
        <end position="163"/>
    </location>
</feature>
<evidence type="ECO:0008006" key="14">
    <source>
        <dbReference type="Google" id="ProtNLM"/>
    </source>
</evidence>